<dbReference type="OrthoDB" id="4365260at2759"/>
<accession>A0A1R3RV66</accession>
<reference evidence="2" key="1">
    <citation type="journal article" date="2017" name="Genome Biol.">
        <title>Comparative genomics reveals high biological diversity and specific adaptations in the industrially and medically important fungal genus Aspergillus.</title>
        <authorList>
            <person name="de Vries R.P."/>
            <person name="Riley R."/>
            <person name="Wiebenga A."/>
            <person name="Aguilar-Osorio G."/>
            <person name="Amillis S."/>
            <person name="Uchima C.A."/>
            <person name="Anderluh G."/>
            <person name="Asadollahi M."/>
            <person name="Askin M."/>
            <person name="Barry K."/>
            <person name="Battaglia E."/>
            <person name="Bayram O."/>
            <person name="Benocci T."/>
            <person name="Braus-Stromeyer S.A."/>
            <person name="Caldana C."/>
            <person name="Canovas D."/>
            <person name="Cerqueira G.C."/>
            <person name="Chen F."/>
            <person name="Chen W."/>
            <person name="Choi C."/>
            <person name="Clum A."/>
            <person name="Dos Santos R.A."/>
            <person name="Damasio A.R."/>
            <person name="Diallinas G."/>
            <person name="Emri T."/>
            <person name="Fekete E."/>
            <person name="Flipphi M."/>
            <person name="Freyberg S."/>
            <person name="Gallo A."/>
            <person name="Gournas C."/>
            <person name="Habgood R."/>
            <person name="Hainaut M."/>
            <person name="Harispe M.L."/>
            <person name="Henrissat B."/>
            <person name="Hilden K.S."/>
            <person name="Hope R."/>
            <person name="Hossain A."/>
            <person name="Karabika E."/>
            <person name="Karaffa L."/>
            <person name="Karanyi Z."/>
            <person name="Krasevec N."/>
            <person name="Kuo A."/>
            <person name="Kusch H."/>
            <person name="LaButti K."/>
            <person name="Lagendijk E.L."/>
            <person name="Lapidus A."/>
            <person name="Levasseur A."/>
            <person name="Lindquist E."/>
            <person name="Lipzen A."/>
            <person name="Logrieco A.F."/>
            <person name="MacCabe A."/>
            <person name="Maekelae M.R."/>
            <person name="Malavazi I."/>
            <person name="Melin P."/>
            <person name="Meyer V."/>
            <person name="Mielnichuk N."/>
            <person name="Miskei M."/>
            <person name="Molnar A.P."/>
            <person name="Mule G."/>
            <person name="Ngan C.Y."/>
            <person name="Orejas M."/>
            <person name="Orosz E."/>
            <person name="Ouedraogo J.P."/>
            <person name="Overkamp K.M."/>
            <person name="Park H.-S."/>
            <person name="Perrone G."/>
            <person name="Piumi F."/>
            <person name="Punt P.J."/>
            <person name="Ram A.F."/>
            <person name="Ramon A."/>
            <person name="Rauscher S."/>
            <person name="Record E."/>
            <person name="Riano-Pachon D.M."/>
            <person name="Robert V."/>
            <person name="Roehrig J."/>
            <person name="Ruller R."/>
            <person name="Salamov A."/>
            <person name="Salih N.S."/>
            <person name="Samson R.A."/>
            <person name="Sandor E."/>
            <person name="Sanguinetti M."/>
            <person name="Schuetze T."/>
            <person name="Sepcic K."/>
            <person name="Shelest E."/>
            <person name="Sherlock G."/>
            <person name="Sophianopoulou V."/>
            <person name="Squina F.M."/>
            <person name="Sun H."/>
            <person name="Susca A."/>
            <person name="Todd R.B."/>
            <person name="Tsang A."/>
            <person name="Unkles S.E."/>
            <person name="van de Wiele N."/>
            <person name="van Rossen-Uffink D."/>
            <person name="Oliveira J.V."/>
            <person name="Vesth T.C."/>
            <person name="Visser J."/>
            <person name="Yu J.-H."/>
            <person name="Zhou M."/>
            <person name="Andersen M.R."/>
            <person name="Archer D.B."/>
            <person name="Baker S.E."/>
            <person name="Benoit I."/>
            <person name="Brakhage A.A."/>
            <person name="Braus G.H."/>
            <person name="Fischer R."/>
            <person name="Frisvad J.C."/>
            <person name="Goldman G.H."/>
            <person name="Houbraken J."/>
            <person name="Oakley B."/>
            <person name="Pocsi I."/>
            <person name="Scazzocchio C."/>
            <person name="Seiboth B."/>
            <person name="vanKuyk P.A."/>
            <person name="Wortman J."/>
            <person name="Dyer P.S."/>
            <person name="Grigoriev I.V."/>
        </authorList>
    </citation>
    <scope>NUCLEOTIDE SEQUENCE [LARGE SCALE GENOMIC DNA]</scope>
    <source>
        <strain evidence="2">ITEM 5010</strain>
    </source>
</reference>
<gene>
    <name evidence="1" type="ORF">ASPCADRAFT_3422</name>
</gene>
<protein>
    <submittedName>
        <fullName evidence="1">Uncharacterized protein</fullName>
    </submittedName>
</protein>
<dbReference type="EMBL" id="KV907496">
    <property type="protein sequence ID" value="OOF98363.1"/>
    <property type="molecule type" value="Genomic_DNA"/>
</dbReference>
<dbReference type="VEuPathDB" id="FungiDB:ASPCADRAFT_3422"/>
<name>A0A1R3RV66_ASPC5</name>
<keyword evidence="2" id="KW-1185">Reference proteome</keyword>
<proteinExistence type="predicted"/>
<evidence type="ECO:0000313" key="1">
    <source>
        <dbReference type="EMBL" id="OOF98363.1"/>
    </source>
</evidence>
<sequence>MRQTSSKSTGVFVFILELHKVCQRQRTRFAEQSDVPVEELDSCLDYDGVFLSKRTTSVEREIEENCLSQVFSSLLFNKVVATNYCVIMLSIFSYDDNSDIRAENRGVRCSKYFLLDAEGLMWIECDQATGTLHVRVDRSRVFTR</sequence>
<organism evidence="1 2">
    <name type="scientific">Aspergillus carbonarius (strain ITEM 5010)</name>
    <dbReference type="NCBI Taxonomy" id="602072"/>
    <lineage>
        <taxon>Eukaryota</taxon>
        <taxon>Fungi</taxon>
        <taxon>Dikarya</taxon>
        <taxon>Ascomycota</taxon>
        <taxon>Pezizomycotina</taxon>
        <taxon>Eurotiomycetes</taxon>
        <taxon>Eurotiomycetidae</taxon>
        <taxon>Eurotiales</taxon>
        <taxon>Aspergillaceae</taxon>
        <taxon>Aspergillus</taxon>
        <taxon>Aspergillus subgen. Circumdati</taxon>
    </lineage>
</organism>
<dbReference type="Proteomes" id="UP000188318">
    <property type="component" value="Unassembled WGS sequence"/>
</dbReference>
<dbReference type="AlphaFoldDB" id="A0A1R3RV66"/>
<evidence type="ECO:0000313" key="2">
    <source>
        <dbReference type="Proteomes" id="UP000188318"/>
    </source>
</evidence>